<dbReference type="EMBL" id="KL363213">
    <property type="protein sequence ID" value="KFD53856.1"/>
    <property type="molecule type" value="Genomic_DNA"/>
</dbReference>
<dbReference type="Proteomes" id="UP000030758">
    <property type="component" value="Unassembled WGS sequence"/>
</dbReference>
<keyword evidence="6" id="KW-1017">Isopeptide bond</keyword>
<comment type="similarity">
    <text evidence="3">Belongs to the TRAP-delta family.</text>
</comment>
<keyword evidence="8 15" id="KW-0732">Signal</keyword>
<comment type="function">
    <text evidence="1">TRAP proteins are part of a complex whose function is to bind calcium to the ER membrane and thereby regulate the retention of ER resident proteins.</text>
</comment>
<feature type="chain" id="PRO_5010405424" description="Translocon-associated protein subunit delta" evidence="15">
    <location>
        <begin position="19"/>
        <end position="168"/>
    </location>
</feature>
<dbReference type="EMBL" id="KL367481">
    <property type="protein sequence ID" value="KFD71650.1"/>
    <property type="molecule type" value="Genomic_DNA"/>
</dbReference>
<evidence type="ECO:0000256" key="4">
    <source>
        <dbReference type="ARBA" id="ARBA00011819"/>
    </source>
</evidence>
<dbReference type="PANTHER" id="PTHR12731">
    <property type="entry name" value="TRANSLOCON-ASSOCIATED PROTEIN, DELTA SUBUNIT"/>
    <property type="match status" value="1"/>
</dbReference>
<keyword evidence="11" id="KW-1133">Transmembrane helix</keyword>
<evidence type="ECO:0000256" key="13">
    <source>
        <dbReference type="ARBA" id="ARBA00023157"/>
    </source>
</evidence>
<keyword evidence="7" id="KW-0812">Transmembrane</keyword>
<keyword evidence="13" id="KW-1015">Disulfide bond</keyword>
<dbReference type="InterPro" id="IPR008855">
    <property type="entry name" value="TRAP-delta"/>
</dbReference>
<evidence type="ECO:0000313" key="17">
    <source>
        <dbReference type="EMBL" id="KFD71650.1"/>
    </source>
</evidence>
<evidence type="ECO:0000256" key="15">
    <source>
        <dbReference type="SAM" id="SignalP"/>
    </source>
</evidence>
<evidence type="ECO:0000256" key="6">
    <source>
        <dbReference type="ARBA" id="ARBA00022499"/>
    </source>
</evidence>
<evidence type="ECO:0000256" key="7">
    <source>
        <dbReference type="ARBA" id="ARBA00022692"/>
    </source>
</evidence>
<reference evidence="17 18" key="1">
    <citation type="journal article" date="2014" name="Nat. Genet.">
        <title>Genome and transcriptome of the porcine whipworm Trichuris suis.</title>
        <authorList>
            <person name="Jex A.R."/>
            <person name="Nejsum P."/>
            <person name="Schwarz E.M."/>
            <person name="Hu L."/>
            <person name="Young N.D."/>
            <person name="Hall R.S."/>
            <person name="Korhonen P.K."/>
            <person name="Liao S."/>
            <person name="Thamsborg S."/>
            <person name="Xia J."/>
            <person name="Xu P."/>
            <person name="Wang S."/>
            <person name="Scheerlinck J.P."/>
            <person name="Hofmann A."/>
            <person name="Sternberg P.W."/>
            <person name="Wang J."/>
            <person name="Gasser R.B."/>
        </authorList>
    </citation>
    <scope>NUCLEOTIDE SEQUENCE [LARGE SCALE GENOMIC DNA]</scope>
    <source>
        <strain evidence="17">DCEP-RM93F</strain>
        <strain evidence="16">DCEP-RM93M</strain>
    </source>
</reference>
<evidence type="ECO:0000256" key="5">
    <source>
        <dbReference type="ARBA" id="ARBA00014387"/>
    </source>
</evidence>
<evidence type="ECO:0000256" key="12">
    <source>
        <dbReference type="ARBA" id="ARBA00023136"/>
    </source>
</evidence>
<gene>
    <name evidence="16" type="ORF">M513_05362</name>
    <name evidence="17" type="ORF">M514_05362</name>
</gene>
<evidence type="ECO:0000256" key="8">
    <source>
        <dbReference type="ARBA" id="ARBA00022729"/>
    </source>
</evidence>
<dbReference type="PANTHER" id="PTHR12731:SF1">
    <property type="entry name" value="TRANSLOCON-ASSOCIATED PROTEIN SUBUNIT DELTA"/>
    <property type="match status" value="1"/>
</dbReference>
<evidence type="ECO:0000256" key="9">
    <source>
        <dbReference type="ARBA" id="ARBA00022824"/>
    </source>
</evidence>
<dbReference type="GO" id="GO:0005789">
    <property type="term" value="C:endoplasmic reticulum membrane"/>
    <property type="evidence" value="ECO:0007669"/>
    <property type="project" value="UniProtKB-SubCell"/>
</dbReference>
<accession>A0A085NQA4</accession>
<proteinExistence type="inferred from homology"/>
<keyword evidence="10" id="KW-0832">Ubl conjugation</keyword>
<comment type="subcellular location">
    <subcellularLocation>
        <location evidence="2">Endoplasmic reticulum membrane</location>
        <topology evidence="2">Single-pass type I membrane protein</topology>
    </subcellularLocation>
</comment>
<evidence type="ECO:0000256" key="10">
    <source>
        <dbReference type="ARBA" id="ARBA00022843"/>
    </source>
</evidence>
<dbReference type="Pfam" id="PF05404">
    <property type="entry name" value="TRAP-delta"/>
    <property type="match status" value="1"/>
</dbReference>
<feature type="signal peptide" evidence="15">
    <location>
        <begin position="1"/>
        <end position="18"/>
    </location>
</feature>
<evidence type="ECO:0000256" key="2">
    <source>
        <dbReference type="ARBA" id="ARBA00004115"/>
    </source>
</evidence>
<evidence type="ECO:0000256" key="1">
    <source>
        <dbReference type="ARBA" id="ARBA00002838"/>
    </source>
</evidence>
<evidence type="ECO:0000256" key="3">
    <source>
        <dbReference type="ARBA" id="ARBA00009294"/>
    </source>
</evidence>
<protein>
    <recommendedName>
        <fullName evidence="5">Translocon-associated protein subunit delta</fullName>
    </recommendedName>
    <alternativeName>
        <fullName evidence="14">Signal sequence receptor subunit delta</fullName>
    </alternativeName>
</protein>
<evidence type="ECO:0000313" key="16">
    <source>
        <dbReference type="EMBL" id="KFD53856.1"/>
    </source>
</evidence>
<keyword evidence="9" id="KW-0256">Endoplasmic reticulum</keyword>
<dbReference type="AlphaFoldDB" id="A0A085NQA4"/>
<keyword evidence="12" id="KW-0472">Membrane</keyword>
<comment type="subunit">
    <text evidence="4">Heterotetramer of TRAP-alpha, TRAP-beta, TRAP-delta and TRAP-gamma.</text>
</comment>
<dbReference type="Proteomes" id="UP000030764">
    <property type="component" value="Unassembled WGS sequence"/>
</dbReference>
<sequence>MFLAGLLWLAFTVGSAVSQCVKPSLVKSEGYSTSDSFFNQKTAFAIDFTIQCENQNAQTIPLYWEMDGRFGLVSQLPGNMNYQFSWTTDHKKAHKGTYEIRIHDEQGYATIRKAIRNGQPYKDLVTPVGVISYYHKGASGEPWISSPTAALLLSGIVLYYACQWRTKL</sequence>
<organism evidence="17">
    <name type="scientific">Trichuris suis</name>
    <name type="common">pig whipworm</name>
    <dbReference type="NCBI Taxonomy" id="68888"/>
    <lineage>
        <taxon>Eukaryota</taxon>
        <taxon>Metazoa</taxon>
        <taxon>Ecdysozoa</taxon>
        <taxon>Nematoda</taxon>
        <taxon>Enoplea</taxon>
        <taxon>Dorylaimia</taxon>
        <taxon>Trichinellida</taxon>
        <taxon>Trichuridae</taxon>
        <taxon>Trichuris</taxon>
    </lineage>
</organism>
<keyword evidence="18" id="KW-1185">Reference proteome</keyword>
<evidence type="ECO:0000256" key="11">
    <source>
        <dbReference type="ARBA" id="ARBA00022989"/>
    </source>
</evidence>
<evidence type="ECO:0000256" key="14">
    <source>
        <dbReference type="ARBA" id="ARBA00031791"/>
    </source>
</evidence>
<name>A0A085NQA4_9BILA</name>
<evidence type="ECO:0000313" key="18">
    <source>
        <dbReference type="Proteomes" id="UP000030764"/>
    </source>
</evidence>